<dbReference type="GO" id="GO:0019262">
    <property type="term" value="P:N-acetylneuraminate catabolic process"/>
    <property type="evidence" value="ECO:0007669"/>
    <property type="project" value="TreeGrafter"/>
</dbReference>
<feature type="active site" description="Proton donor/acceptor" evidence="4">
    <location>
        <position position="137"/>
    </location>
</feature>
<evidence type="ECO:0000256" key="1">
    <source>
        <dbReference type="ARBA" id="ARBA00023239"/>
    </source>
</evidence>
<protein>
    <submittedName>
        <fullName evidence="6">N-acetylneuraminate lyase</fullName>
        <ecNumber evidence="6">4.1.3.3</ecNumber>
    </submittedName>
</protein>
<dbReference type="PROSITE" id="PS00665">
    <property type="entry name" value="DHDPS_1"/>
    <property type="match status" value="1"/>
</dbReference>
<accession>A0A3B6VN32</accession>
<dbReference type="SUPFAM" id="SSF51569">
    <property type="entry name" value="Aldolase"/>
    <property type="match status" value="1"/>
</dbReference>
<comment type="similarity">
    <text evidence="3">Belongs to the DapA family.</text>
</comment>
<evidence type="ECO:0000256" key="2">
    <source>
        <dbReference type="ARBA" id="ARBA00023270"/>
    </source>
</evidence>
<feature type="binding site" evidence="5">
    <location>
        <position position="48"/>
    </location>
    <ligand>
        <name>pyruvate</name>
        <dbReference type="ChEBI" id="CHEBI:15361"/>
    </ligand>
</feature>
<keyword evidence="1 3" id="KW-0456">Lyase</keyword>
<dbReference type="AlphaFoldDB" id="A0A3B6VN32"/>
<dbReference type="NCBIfam" id="NF003164">
    <property type="entry name" value="PRK04147.1"/>
    <property type="match status" value="1"/>
</dbReference>
<gene>
    <name evidence="6" type="ORF">BPP43_10455</name>
</gene>
<dbReference type="InterPro" id="IPR002220">
    <property type="entry name" value="DapA-like"/>
</dbReference>
<dbReference type="RefSeq" id="WP_013243876.1">
    <property type="nucleotide sequence ID" value="NC_019908.1"/>
</dbReference>
<dbReference type="KEGG" id="bpip:BPP43_10455"/>
<dbReference type="PANTHER" id="PTHR42849:SF1">
    <property type="entry name" value="N-ACETYLNEURAMINATE LYASE"/>
    <property type="match status" value="1"/>
</dbReference>
<reference evidence="6 7" key="1">
    <citation type="journal article" date="2013" name="Genome Announc.">
        <title>Complete Genome Sequence of the Porcine Strain Brachyspira pilosicoli P43/6/78(T.).</title>
        <authorList>
            <person name="Lin C."/>
            <person name="den Bakker H.C."/>
            <person name="Suzuki H."/>
            <person name="Lefebure T."/>
            <person name="Ponnala L."/>
            <person name="Sun Q."/>
            <person name="Stanhope M.J."/>
            <person name="Wiedmann M."/>
            <person name="Duhamel G.E."/>
        </authorList>
    </citation>
    <scope>NUCLEOTIDE SEQUENCE [LARGE SCALE GENOMIC DNA]</scope>
    <source>
        <strain evidence="6 7">P43/6/78</strain>
    </source>
</reference>
<evidence type="ECO:0000256" key="4">
    <source>
        <dbReference type="PIRSR" id="PIRSR001365-1"/>
    </source>
</evidence>
<dbReference type="InterPro" id="IPR020624">
    <property type="entry name" value="Schiff_base-form_aldolases_CS"/>
</dbReference>
<dbReference type="Pfam" id="PF00701">
    <property type="entry name" value="DHDPS"/>
    <property type="match status" value="1"/>
</dbReference>
<dbReference type="GO" id="GO:0008747">
    <property type="term" value="F:N-acetylneuraminate lyase activity"/>
    <property type="evidence" value="ECO:0007669"/>
    <property type="project" value="UniProtKB-EC"/>
</dbReference>
<dbReference type="Gene3D" id="3.20.20.70">
    <property type="entry name" value="Aldolase class I"/>
    <property type="match status" value="1"/>
</dbReference>
<organism evidence="6 7">
    <name type="scientific">Brachyspira pilosicoli P43/6/78</name>
    <dbReference type="NCBI Taxonomy" id="1042417"/>
    <lineage>
        <taxon>Bacteria</taxon>
        <taxon>Pseudomonadati</taxon>
        <taxon>Spirochaetota</taxon>
        <taxon>Spirochaetia</taxon>
        <taxon>Brachyspirales</taxon>
        <taxon>Brachyspiraceae</taxon>
        <taxon>Brachyspira</taxon>
    </lineage>
</organism>
<evidence type="ECO:0000256" key="3">
    <source>
        <dbReference type="PIRNR" id="PIRNR001365"/>
    </source>
</evidence>
<dbReference type="PANTHER" id="PTHR42849">
    <property type="entry name" value="N-ACETYLNEURAMINATE LYASE"/>
    <property type="match status" value="1"/>
</dbReference>
<evidence type="ECO:0000313" key="6">
    <source>
        <dbReference type="EMBL" id="AGA67263.1"/>
    </source>
</evidence>
<keyword evidence="7" id="KW-1185">Reference proteome</keyword>
<dbReference type="InterPro" id="IPR013785">
    <property type="entry name" value="Aldolase_TIM"/>
</dbReference>
<feature type="active site" description="Schiff-base intermediate with substrate" evidence="4">
    <location>
        <position position="165"/>
    </location>
</feature>
<dbReference type="PIRSF" id="PIRSF001365">
    <property type="entry name" value="DHDPS"/>
    <property type="match status" value="1"/>
</dbReference>
<sequence>MNKCEGILSALMTPFNKSGKLDEKVLRKYVRHNIDRMKVNGLYVGGSTGEGLLMSKEERIAVFEITKEEVNGKIPLIAHVGTLNLNEACEMAQKAEELGYDLISAVTPYYYPFSFNDISKYYNTILKATNKIPLVIYFLPSLSNNSISLNDFGKLFEDKRVMGIKYTSSDLFLLERLIQKFPDKMMWAGFDELLIAYASYGLRSGIGSTYNIQAPLARKVIDAVEAKDLSKALKIQHDMNDIIKTLLSVGIYPALKECITFYDSSAVSYCRAPMGSKPLGKSEKKILKDMFDKYLSKL</sequence>
<evidence type="ECO:0000313" key="7">
    <source>
        <dbReference type="Proteomes" id="UP000010793"/>
    </source>
</evidence>
<proteinExistence type="inferred from homology"/>
<dbReference type="SMART" id="SM01130">
    <property type="entry name" value="DHDPS"/>
    <property type="match status" value="1"/>
</dbReference>
<feature type="binding site" evidence="5">
    <location>
        <position position="206"/>
    </location>
    <ligand>
        <name>pyruvate</name>
        <dbReference type="ChEBI" id="CHEBI:15361"/>
    </ligand>
</feature>
<dbReference type="Proteomes" id="UP000010793">
    <property type="component" value="Chromosome"/>
</dbReference>
<dbReference type="PRINTS" id="PR00146">
    <property type="entry name" value="DHPICSNTHASE"/>
</dbReference>
<dbReference type="EC" id="4.1.3.3" evidence="6"/>
<evidence type="ECO:0000256" key="5">
    <source>
        <dbReference type="PIRSR" id="PIRSR001365-2"/>
    </source>
</evidence>
<name>A0A3B6VN32_BRAPL</name>
<dbReference type="GO" id="GO:0005829">
    <property type="term" value="C:cytosol"/>
    <property type="evidence" value="ECO:0007669"/>
    <property type="project" value="TreeGrafter"/>
</dbReference>
<dbReference type="EMBL" id="CP002873">
    <property type="protein sequence ID" value="AGA67263.1"/>
    <property type="molecule type" value="Genomic_DNA"/>
</dbReference>
<dbReference type="GeneID" id="56439487"/>
<keyword evidence="2" id="KW-0704">Schiff base</keyword>